<name>A0A5C6CQ30_9BACT</name>
<comment type="similarity">
    <text evidence="1">Belongs to the UPF0229 family.</text>
</comment>
<evidence type="ECO:0000313" key="3">
    <source>
        <dbReference type="EMBL" id="TWU26600.1"/>
    </source>
</evidence>
<protein>
    <recommendedName>
        <fullName evidence="1">UPF0229 protein Pla52o_04530</fullName>
    </recommendedName>
</protein>
<dbReference type="HAMAP" id="MF_01232">
    <property type="entry name" value="UPF0229"/>
    <property type="match status" value="1"/>
</dbReference>
<dbReference type="NCBIfam" id="NF003707">
    <property type="entry name" value="PRK05325.1-2"/>
    <property type="match status" value="1"/>
</dbReference>
<dbReference type="Proteomes" id="UP000316304">
    <property type="component" value="Unassembled WGS sequence"/>
</dbReference>
<organism evidence="3 4">
    <name type="scientific">Novipirellula galeiformis</name>
    <dbReference type="NCBI Taxonomy" id="2528004"/>
    <lineage>
        <taxon>Bacteria</taxon>
        <taxon>Pseudomonadati</taxon>
        <taxon>Planctomycetota</taxon>
        <taxon>Planctomycetia</taxon>
        <taxon>Pirellulales</taxon>
        <taxon>Pirellulaceae</taxon>
        <taxon>Novipirellula</taxon>
    </lineage>
</organism>
<dbReference type="OrthoDB" id="9788289at2"/>
<dbReference type="EMBL" id="SJPT01000001">
    <property type="protein sequence ID" value="TWU26600.1"/>
    <property type="molecule type" value="Genomic_DNA"/>
</dbReference>
<dbReference type="PANTHER" id="PTHR30510">
    <property type="entry name" value="UPF0229 PROTEIN YEAH"/>
    <property type="match status" value="1"/>
</dbReference>
<dbReference type="PANTHER" id="PTHR30510:SF2">
    <property type="entry name" value="UPF0229 PROTEIN YEAH"/>
    <property type="match status" value="1"/>
</dbReference>
<evidence type="ECO:0000256" key="1">
    <source>
        <dbReference type="HAMAP-Rule" id="MF_01232"/>
    </source>
</evidence>
<sequence>MHVIDRRQNPNAKSLGNRQRFVRRVKSHIRKAVKEAIRHRKVADLEGSEKVSISASDVSEPNFNFERGTGNRNYVLPGNRGYQRGDHIRKPSGAGGAGGATGSADGDGEDMFVFLLTREEFLDMFFDDLELPNLAKRKLKSMTTTSRTRAGYSVDGAPQRLNLRETMRRSLSRRIALGRPKLSQLDALLAELSQAQEDGDEEAVRRLTAQVTQTRRRMQRISYLDTVDLRYNRFEQRSKPTTQAVMFCLMDTSASMTEDLKDLAKRFYMLLHLFLTRYYQAVEIVFIRHTYTASEVDEQTFFYGRETGGTVVSSALIEMERIIKARYPVEDWNIYAAQASDGHNFDHDMPQTLALLEQSILPMCQYYAYIEVGDEPFRDESVLWKHYAKLVTPYPHFERAQVSEPSEIYPVFHKLFSSTKQTA</sequence>
<keyword evidence="4" id="KW-1185">Reference proteome</keyword>
<feature type="region of interest" description="Disordered" evidence="2">
    <location>
        <begin position="81"/>
        <end position="103"/>
    </location>
</feature>
<gene>
    <name evidence="3" type="ORF">Pla52o_04530</name>
</gene>
<dbReference type="InterPro" id="IPR006698">
    <property type="entry name" value="UPF0229"/>
</dbReference>
<evidence type="ECO:0000256" key="2">
    <source>
        <dbReference type="SAM" id="MobiDB-lite"/>
    </source>
</evidence>
<reference evidence="3 4" key="1">
    <citation type="submission" date="2019-02" db="EMBL/GenBank/DDBJ databases">
        <title>Deep-cultivation of Planctomycetes and their phenomic and genomic characterization uncovers novel biology.</title>
        <authorList>
            <person name="Wiegand S."/>
            <person name="Jogler M."/>
            <person name="Boedeker C."/>
            <person name="Pinto D."/>
            <person name="Vollmers J."/>
            <person name="Rivas-Marin E."/>
            <person name="Kohn T."/>
            <person name="Peeters S.H."/>
            <person name="Heuer A."/>
            <person name="Rast P."/>
            <person name="Oberbeckmann S."/>
            <person name="Bunk B."/>
            <person name="Jeske O."/>
            <person name="Meyerdierks A."/>
            <person name="Storesund J.E."/>
            <person name="Kallscheuer N."/>
            <person name="Luecker S."/>
            <person name="Lage O.M."/>
            <person name="Pohl T."/>
            <person name="Merkel B.J."/>
            <person name="Hornburger P."/>
            <person name="Mueller R.-W."/>
            <person name="Bruemmer F."/>
            <person name="Labrenz M."/>
            <person name="Spormann A.M."/>
            <person name="Op Den Camp H."/>
            <person name="Overmann J."/>
            <person name="Amann R."/>
            <person name="Jetten M.S.M."/>
            <person name="Mascher T."/>
            <person name="Medema M.H."/>
            <person name="Devos D.P."/>
            <person name="Kaster A.-K."/>
            <person name="Ovreas L."/>
            <person name="Rohde M."/>
            <person name="Galperin M.Y."/>
            <person name="Jogler C."/>
        </authorList>
    </citation>
    <scope>NUCLEOTIDE SEQUENCE [LARGE SCALE GENOMIC DNA]</scope>
    <source>
        <strain evidence="3 4">Pla52o</strain>
    </source>
</reference>
<proteinExistence type="inferred from homology"/>
<accession>A0A5C6CQ30</accession>
<dbReference type="NCBIfam" id="NF003708">
    <property type="entry name" value="PRK05325.1-3"/>
    <property type="match status" value="1"/>
</dbReference>
<dbReference type="RefSeq" id="WP_146592920.1">
    <property type="nucleotide sequence ID" value="NZ_SJPT01000001.1"/>
</dbReference>
<dbReference type="AlphaFoldDB" id="A0A5C6CQ30"/>
<comment type="caution">
    <text evidence="3">The sequence shown here is derived from an EMBL/GenBank/DDBJ whole genome shotgun (WGS) entry which is preliminary data.</text>
</comment>
<evidence type="ECO:0000313" key="4">
    <source>
        <dbReference type="Proteomes" id="UP000316304"/>
    </source>
</evidence>
<dbReference type="Pfam" id="PF04285">
    <property type="entry name" value="DUF444"/>
    <property type="match status" value="1"/>
</dbReference>